<dbReference type="RefSeq" id="WP_149600920.1">
    <property type="nucleotide sequence ID" value="NZ_VTUU01000007.1"/>
</dbReference>
<dbReference type="Pfam" id="PF12833">
    <property type="entry name" value="HTH_18"/>
    <property type="match status" value="1"/>
</dbReference>
<organism evidence="5 6">
    <name type="scientific">Marinobacter salinexigens</name>
    <dbReference type="NCBI Taxonomy" id="2919747"/>
    <lineage>
        <taxon>Bacteria</taxon>
        <taxon>Pseudomonadati</taxon>
        <taxon>Pseudomonadota</taxon>
        <taxon>Gammaproteobacteria</taxon>
        <taxon>Pseudomonadales</taxon>
        <taxon>Marinobacteraceae</taxon>
        <taxon>Marinobacter</taxon>
    </lineage>
</organism>
<protein>
    <submittedName>
        <fullName evidence="5">AraC family transcriptional regulator</fullName>
    </submittedName>
</protein>
<dbReference type="AlphaFoldDB" id="A0A5B0VDE5"/>
<dbReference type="InterPro" id="IPR018060">
    <property type="entry name" value="HTH_AraC"/>
</dbReference>
<keyword evidence="6" id="KW-1185">Reference proteome</keyword>
<dbReference type="PROSITE" id="PS01124">
    <property type="entry name" value="HTH_ARAC_FAMILY_2"/>
    <property type="match status" value="1"/>
</dbReference>
<evidence type="ECO:0000313" key="6">
    <source>
        <dbReference type="Proteomes" id="UP000323161"/>
    </source>
</evidence>
<dbReference type="SMART" id="SM00342">
    <property type="entry name" value="HTH_ARAC"/>
    <property type="match status" value="1"/>
</dbReference>
<dbReference type="Gene3D" id="1.10.10.60">
    <property type="entry name" value="Homeodomain-like"/>
    <property type="match status" value="1"/>
</dbReference>
<dbReference type="SUPFAM" id="SSF46689">
    <property type="entry name" value="Homeodomain-like"/>
    <property type="match status" value="1"/>
</dbReference>
<keyword evidence="2" id="KW-0238">DNA-binding</keyword>
<feature type="domain" description="HTH araC/xylS-type" evidence="4">
    <location>
        <begin position="238"/>
        <end position="336"/>
    </location>
</feature>
<dbReference type="InterPro" id="IPR032687">
    <property type="entry name" value="AraC-type_N"/>
</dbReference>
<dbReference type="GO" id="GO:0003700">
    <property type="term" value="F:DNA-binding transcription factor activity"/>
    <property type="evidence" value="ECO:0007669"/>
    <property type="project" value="InterPro"/>
</dbReference>
<sequence>MKQKSPRNTIPVAHIHSILGGAREQGGDVDGLLRRAGISPTLLNSRLSRVPQDQFARLLRIVQKSTGDEYWGLCSHPVQFGTFAQCCELMVHARTLGDALRAGSHFYHLVLQDFTVRLQCQDGLAWVRVHSHRPLSRNSDFSERLFIFFCYGVICWLLEERLPLTSIQMRGKASFTEPVASLLFNGPVSFGLQGNAFAFDAKWLDCALRQDKTSLHGFLRRSLGDLVVRYRDRSHIIERVRRYLRQHLANGSVPLEQVADALGMPAYTLRRKLRMEQVRFQDLKDGLRRDVAINYLTSPNLTLAEVAEKLGFSEPSTFHRAFKKWTGVPPGEYRQVVLSDDIPLAAGQDY</sequence>
<dbReference type="InterPro" id="IPR009057">
    <property type="entry name" value="Homeodomain-like_sf"/>
</dbReference>
<dbReference type="EMBL" id="VTUU01000007">
    <property type="protein sequence ID" value="KAA1172338.1"/>
    <property type="molecule type" value="Genomic_DNA"/>
</dbReference>
<proteinExistence type="predicted"/>
<gene>
    <name evidence="5" type="ORF">FWJ25_14185</name>
</gene>
<evidence type="ECO:0000256" key="1">
    <source>
        <dbReference type="ARBA" id="ARBA00023015"/>
    </source>
</evidence>
<dbReference type="InterPro" id="IPR020449">
    <property type="entry name" value="Tscrpt_reg_AraC-type_HTH"/>
</dbReference>
<keyword evidence="3" id="KW-0804">Transcription</keyword>
<dbReference type="PANTHER" id="PTHR47894:SF1">
    <property type="entry name" value="HTH-TYPE TRANSCRIPTIONAL REGULATOR VQSM"/>
    <property type="match status" value="1"/>
</dbReference>
<evidence type="ECO:0000259" key="4">
    <source>
        <dbReference type="PROSITE" id="PS01124"/>
    </source>
</evidence>
<dbReference type="PANTHER" id="PTHR47894">
    <property type="entry name" value="HTH-TYPE TRANSCRIPTIONAL REGULATOR GADX"/>
    <property type="match status" value="1"/>
</dbReference>
<evidence type="ECO:0000256" key="2">
    <source>
        <dbReference type="ARBA" id="ARBA00023125"/>
    </source>
</evidence>
<comment type="caution">
    <text evidence="5">The sequence shown here is derived from an EMBL/GenBank/DDBJ whole genome shotgun (WGS) entry which is preliminary data.</text>
</comment>
<keyword evidence="1" id="KW-0805">Transcription regulation</keyword>
<evidence type="ECO:0000256" key="3">
    <source>
        <dbReference type="ARBA" id="ARBA00023163"/>
    </source>
</evidence>
<reference evidence="5 6" key="1">
    <citation type="submission" date="2019-08" db="EMBL/GenBank/DDBJ databases">
        <title>Marinobacter ZYF650 sp. nov., a marine bacterium isolated from seawater of the Mariana trench.</title>
        <authorList>
            <person name="Ahmad W."/>
        </authorList>
    </citation>
    <scope>NUCLEOTIDE SEQUENCE [LARGE SCALE GENOMIC DNA]</scope>
    <source>
        <strain evidence="5 6">ZYF650</strain>
    </source>
</reference>
<evidence type="ECO:0000313" key="5">
    <source>
        <dbReference type="EMBL" id="KAA1172338.1"/>
    </source>
</evidence>
<dbReference type="GO" id="GO:0000976">
    <property type="term" value="F:transcription cis-regulatory region binding"/>
    <property type="evidence" value="ECO:0007669"/>
    <property type="project" value="TreeGrafter"/>
</dbReference>
<dbReference type="Pfam" id="PF12625">
    <property type="entry name" value="Arabinose_bd"/>
    <property type="match status" value="1"/>
</dbReference>
<dbReference type="Proteomes" id="UP000323161">
    <property type="component" value="Unassembled WGS sequence"/>
</dbReference>
<dbReference type="GO" id="GO:0005829">
    <property type="term" value="C:cytosol"/>
    <property type="evidence" value="ECO:0007669"/>
    <property type="project" value="TreeGrafter"/>
</dbReference>
<name>A0A5B0VDE5_9GAMM</name>
<dbReference type="PRINTS" id="PR00032">
    <property type="entry name" value="HTHARAC"/>
</dbReference>
<accession>A0A5B0VDE5</accession>